<gene>
    <name evidence="1" type="ORF">LCGC14_2373040</name>
</gene>
<dbReference type="PANTHER" id="PTHR11715:SF3">
    <property type="entry name" value="GLYCINE CLEAVAGE SYSTEM H PROTEIN-RELATED"/>
    <property type="match status" value="1"/>
</dbReference>
<organism evidence="1">
    <name type="scientific">marine sediment metagenome</name>
    <dbReference type="NCBI Taxonomy" id="412755"/>
    <lineage>
        <taxon>unclassified sequences</taxon>
        <taxon>metagenomes</taxon>
        <taxon>ecological metagenomes</taxon>
    </lineage>
</organism>
<feature type="non-terminal residue" evidence="1">
    <location>
        <position position="1"/>
    </location>
</feature>
<sequence length="61" mass="7060">DIYAPVSGKVTEVNNNLENKPQLINEDPYGEGWFFVIEMDDPQQLKNLLSNKEYEELCQAK</sequence>
<dbReference type="EMBL" id="LAZR01035022">
    <property type="protein sequence ID" value="KKL28647.1"/>
    <property type="molecule type" value="Genomic_DNA"/>
</dbReference>
<evidence type="ECO:0008006" key="2">
    <source>
        <dbReference type="Google" id="ProtNLM"/>
    </source>
</evidence>
<dbReference type="AlphaFoldDB" id="A0A0F9CQF0"/>
<dbReference type="GO" id="GO:0005829">
    <property type="term" value="C:cytosol"/>
    <property type="evidence" value="ECO:0007669"/>
    <property type="project" value="TreeGrafter"/>
</dbReference>
<evidence type="ECO:0000313" key="1">
    <source>
        <dbReference type="EMBL" id="KKL28647.1"/>
    </source>
</evidence>
<name>A0A0F9CQF0_9ZZZZ</name>
<comment type="caution">
    <text evidence="1">The sequence shown here is derived from an EMBL/GenBank/DDBJ whole genome shotgun (WGS) entry which is preliminary data.</text>
</comment>
<dbReference type="GO" id="GO:0005960">
    <property type="term" value="C:glycine cleavage complex"/>
    <property type="evidence" value="ECO:0007669"/>
    <property type="project" value="InterPro"/>
</dbReference>
<dbReference type="SUPFAM" id="SSF51230">
    <property type="entry name" value="Single hybrid motif"/>
    <property type="match status" value="1"/>
</dbReference>
<dbReference type="PANTHER" id="PTHR11715">
    <property type="entry name" value="GLYCINE CLEAVAGE SYSTEM H PROTEIN"/>
    <property type="match status" value="1"/>
</dbReference>
<dbReference type="InterPro" id="IPR011053">
    <property type="entry name" value="Single_hybrid_motif"/>
</dbReference>
<dbReference type="InterPro" id="IPR002930">
    <property type="entry name" value="GCV_H"/>
</dbReference>
<dbReference type="Gene3D" id="2.40.50.100">
    <property type="match status" value="1"/>
</dbReference>
<dbReference type="InterPro" id="IPR033753">
    <property type="entry name" value="GCV_H/Fam206"/>
</dbReference>
<protein>
    <recommendedName>
        <fullName evidence="2">Lipoyl-binding domain-containing protein</fullName>
    </recommendedName>
</protein>
<accession>A0A0F9CQF0</accession>
<dbReference type="GO" id="GO:0019464">
    <property type="term" value="P:glycine decarboxylation via glycine cleavage system"/>
    <property type="evidence" value="ECO:0007669"/>
    <property type="project" value="InterPro"/>
</dbReference>
<dbReference type="Pfam" id="PF01597">
    <property type="entry name" value="GCV_H"/>
    <property type="match status" value="1"/>
</dbReference>
<reference evidence="1" key="1">
    <citation type="journal article" date="2015" name="Nature">
        <title>Complex archaea that bridge the gap between prokaryotes and eukaryotes.</title>
        <authorList>
            <person name="Spang A."/>
            <person name="Saw J.H."/>
            <person name="Jorgensen S.L."/>
            <person name="Zaremba-Niedzwiedzka K."/>
            <person name="Martijn J."/>
            <person name="Lind A.E."/>
            <person name="van Eijk R."/>
            <person name="Schleper C."/>
            <person name="Guy L."/>
            <person name="Ettema T.J."/>
        </authorList>
    </citation>
    <scope>NUCLEOTIDE SEQUENCE</scope>
</reference>
<dbReference type="GO" id="GO:0009249">
    <property type="term" value="P:protein lipoylation"/>
    <property type="evidence" value="ECO:0007669"/>
    <property type="project" value="TreeGrafter"/>
</dbReference>
<proteinExistence type="predicted"/>